<keyword evidence="3 6" id="KW-0547">Nucleotide-binding</keyword>
<dbReference type="InterPro" id="IPR041108">
    <property type="entry name" value="PP_kinase_C_1"/>
</dbReference>
<dbReference type="RefSeq" id="WP_128534710.1">
    <property type="nucleotide sequence ID" value="NZ_SBIW01000007.1"/>
</dbReference>
<evidence type="ECO:0000256" key="2">
    <source>
        <dbReference type="ARBA" id="ARBA00022679"/>
    </source>
</evidence>
<proteinExistence type="inferred from homology"/>
<feature type="binding site" evidence="6">
    <location>
        <position position="558"/>
    </location>
    <ligand>
        <name>ATP</name>
        <dbReference type="ChEBI" id="CHEBI:30616"/>
    </ligand>
</feature>
<dbReference type="Pfam" id="PF02503">
    <property type="entry name" value="PP_kinase"/>
    <property type="match status" value="1"/>
</dbReference>
<keyword evidence="13" id="KW-1185">Reference proteome</keyword>
<reference evidence="12 13" key="1">
    <citation type="submission" date="2019-01" db="EMBL/GenBank/DDBJ databases">
        <title>Mucilaginibacter antarcticum sp. nov., isolated from antarctic soil.</title>
        <authorList>
            <person name="Yan Y.-Q."/>
            <person name="Du Z.-J."/>
        </authorList>
    </citation>
    <scope>NUCLEOTIDE SEQUENCE [LARGE SCALE GENOMIC DNA]</scope>
    <source>
        <strain evidence="12 13">F01003</strain>
    </source>
</reference>
<dbReference type="Proteomes" id="UP000286701">
    <property type="component" value="Unassembled WGS sequence"/>
</dbReference>
<evidence type="ECO:0000259" key="10">
    <source>
        <dbReference type="Pfam" id="PF13090"/>
    </source>
</evidence>
<dbReference type="CDD" id="cd09167">
    <property type="entry name" value="PLDc_EcPPK1_C2_like"/>
    <property type="match status" value="1"/>
</dbReference>
<accession>A0A3S3UWQ8</accession>
<organism evidence="12 13">
    <name type="scientific">Mucilaginibacter gilvus</name>
    <dbReference type="NCBI Taxonomy" id="2305909"/>
    <lineage>
        <taxon>Bacteria</taxon>
        <taxon>Pseudomonadati</taxon>
        <taxon>Bacteroidota</taxon>
        <taxon>Sphingobacteriia</taxon>
        <taxon>Sphingobacteriales</taxon>
        <taxon>Sphingobacteriaceae</taxon>
        <taxon>Mucilaginibacter</taxon>
    </lineage>
</organism>
<evidence type="ECO:0000256" key="4">
    <source>
        <dbReference type="ARBA" id="ARBA00022777"/>
    </source>
</evidence>
<keyword evidence="4 6" id="KW-0418">Kinase</keyword>
<keyword evidence="6" id="KW-0460">Magnesium</keyword>
<evidence type="ECO:0000313" key="12">
    <source>
        <dbReference type="EMBL" id="RWY49980.1"/>
    </source>
</evidence>
<feature type="binding site" evidence="6">
    <location>
        <position position="586"/>
    </location>
    <ligand>
        <name>ATP</name>
        <dbReference type="ChEBI" id="CHEBI:30616"/>
    </ligand>
</feature>
<dbReference type="Pfam" id="PF13090">
    <property type="entry name" value="PP_kinase_C"/>
    <property type="match status" value="1"/>
</dbReference>
<evidence type="ECO:0000256" key="1">
    <source>
        <dbReference type="ARBA" id="ARBA00022553"/>
    </source>
</evidence>
<evidence type="ECO:0000259" key="8">
    <source>
        <dbReference type="Pfam" id="PF02503"/>
    </source>
</evidence>
<comment type="similarity">
    <text evidence="6 7">Belongs to the polyphosphate kinase 1 (PPK1) family.</text>
</comment>
<evidence type="ECO:0000256" key="3">
    <source>
        <dbReference type="ARBA" id="ARBA00022741"/>
    </source>
</evidence>
<comment type="PTM">
    <text evidence="6 7">An intermediate of this reaction is the autophosphorylated ppk in which a phosphate is covalently linked to a histidine residue through a N-P bond.</text>
</comment>
<dbReference type="GO" id="GO:0009358">
    <property type="term" value="C:polyphosphate kinase complex"/>
    <property type="evidence" value="ECO:0007669"/>
    <property type="project" value="InterPro"/>
</dbReference>
<feature type="binding site" evidence="6">
    <location>
        <position position="457"/>
    </location>
    <ligand>
        <name>ATP</name>
        <dbReference type="ChEBI" id="CHEBI:30616"/>
    </ligand>
</feature>
<dbReference type="AlphaFoldDB" id="A0A3S3UWQ8"/>
<dbReference type="InterPro" id="IPR003414">
    <property type="entry name" value="PP_kinase"/>
</dbReference>
<dbReference type="EMBL" id="SBIW01000007">
    <property type="protein sequence ID" value="RWY49980.1"/>
    <property type="molecule type" value="Genomic_DNA"/>
</dbReference>
<feature type="domain" description="Polyphosphate kinase N-terminal" evidence="9">
    <location>
        <begin position="4"/>
        <end position="110"/>
    </location>
</feature>
<dbReference type="InterPro" id="IPR024953">
    <property type="entry name" value="PP_kinase_middle"/>
</dbReference>
<dbReference type="InterPro" id="IPR025200">
    <property type="entry name" value="PPK_C_dom2"/>
</dbReference>
<dbReference type="OrthoDB" id="9761456at2"/>
<dbReference type="Gene3D" id="3.30.870.10">
    <property type="entry name" value="Endonuclease Chain A"/>
    <property type="match status" value="2"/>
</dbReference>
<feature type="domain" description="Polyphosphate kinase C-terminal" evidence="10">
    <location>
        <begin position="498"/>
        <end position="657"/>
    </location>
</feature>
<dbReference type="SUPFAM" id="SSF140356">
    <property type="entry name" value="PPK N-terminal domain-like"/>
    <property type="match status" value="1"/>
</dbReference>
<dbReference type="Pfam" id="PF17941">
    <property type="entry name" value="PP_kinase_C_1"/>
    <property type="match status" value="1"/>
</dbReference>
<dbReference type="InterPro" id="IPR025198">
    <property type="entry name" value="PPK_N_dom"/>
</dbReference>
<keyword evidence="5 6" id="KW-0067">ATP-binding</keyword>
<dbReference type="NCBIfam" id="TIGR03705">
    <property type="entry name" value="poly_P_kin"/>
    <property type="match status" value="1"/>
</dbReference>
<evidence type="ECO:0000259" key="11">
    <source>
        <dbReference type="Pfam" id="PF17941"/>
    </source>
</evidence>
<sequence>MLQYFNRDLSWLTFNQRVLEEAANESAPLIERIRFLSIYSSNLDEFYRVRMPVLRALQKIGEKKINEIDSEKQSDILEQASAMILTQQQHFGEILTTQLIPLLRKEKTNLLYNQPLPRALHEEVSSYFLSEVLAFLQPLALDEKHGFFPENNKLYFLVELAEGRDDKLVLLNIPSDSLPRFFSAKADGEQYILFLDDVIRFNLDKLFGKAEIKNCYSFKITRDAELDLKDEYSGDLSEQLEKQLNKRDLGFATRFLYQADMPLRILDSLGTYLNLNKPTAVEGGRYHNLKDFFALPAGGDKLVYEKWPAGKLADVSTEVPLAAVIAKTDLLVSTPYQSYDTILRFFNEAANNPDVTEINVTLYRVASDSKIVNALISAAKNGKKVRVVVELKARFDEANNIKWAKKMKAAGVDIIYSVTALKVHAKIALVKTRKGDRITYSGLLATGNFNEGTAKFYTDHILLTTNHKLLREVELLFIFLAKREKPSPDNHIKFKHILVAQFNLQTRFIELIDREIAFAKQGQPASIIIKMNNLEEQEMIKKLYEASQAGVKISLIVRSICCLMPGVKGMSENITVRRIVDRFLEHPRVFIFGNNGDKEVFMGSADWMNRNIYHRIEVCFPVYDKKIQEQLFKIIQFQLNDNVQAVLIDTHLNNIKPALTGKPVRSQEAIYKHLTKNDAV</sequence>
<dbReference type="GO" id="GO:0046872">
    <property type="term" value="F:metal ion binding"/>
    <property type="evidence" value="ECO:0007669"/>
    <property type="project" value="UniProtKB-KW"/>
</dbReference>
<dbReference type="GO" id="GO:0005524">
    <property type="term" value="F:ATP binding"/>
    <property type="evidence" value="ECO:0007669"/>
    <property type="project" value="UniProtKB-KW"/>
</dbReference>
<comment type="function">
    <text evidence="6 7">Catalyzes the reversible transfer of the terminal phosphate of ATP to form a long-chain polyphosphate (polyP).</text>
</comment>
<dbReference type="Pfam" id="PF13089">
    <property type="entry name" value="PP_kinase_N"/>
    <property type="match status" value="1"/>
</dbReference>
<feature type="binding site" evidence="6">
    <location>
        <position position="42"/>
    </location>
    <ligand>
        <name>ATP</name>
        <dbReference type="ChEBI" id="CHEBI:30616"/>
    </ligand>
</feature>
<dbReference type="Gene3D" id="1.20.58.310">
    <property type="entry name" value="Polyphosphate kinase N-terminal domain"/>
    <property type="match status" value="1"/>
</dbReference>
<dbReference type="Gene3D" id="3.30.1840.10">
    <property type="entry name" value="Polyphosphate kinase middle domain"/>
    <property type="match status" value="1"/>
</dbReference>
<feature type="domain" description="Polyphosphate kinase C-terminal" evidence="11">
    <location>
        <begin position="323"/>
        <end position="485"/>
    </location>
</feature>
<keyword evidence="6" id="KW-0479">Metal-binding</keyword>
<evidence type="ECO:0000259" key="9">
    <source>
        <dbReference type="Pfam" id="PF13089"/>
    </source>
</evidence>
<dbReference type="EC" id="2.7.4.1" evidence="6 7"/>
<evidence type="ECO:0000313" key="13">
    <source>
        <dbReference type="Proteomes" id="UP000286701"/>
    </source>
</evidence>
<evidence type="ECO:0000256" key="5">
    <source>
        <dbReference type="ARBA" id="ARBA00022840"/>
    </source>
</evidence>
<dbReference type="InterPro" id="IPR036830">
    <property type="entry name" value="PP_kinase_middle_dom_sf"/>
</dbReference>
<keyword evidence="1 6" id="KW-0597">Phosphoprotein</keyword>
<gene>
    <name evidence="12" type="primary">ppk1</name>
    <name evidence="6" type="synonym">ppk</name>
    <name evidence="12" type="ORF">EPL05_14535</name>
</gene>
<dbReference type="PANTHER" id="PTHR30218">
    <property type="entry name" value="POLYPHOSPHATE KINASE"/>
    <property type="match status" value="1"/>
</dbReference>
<dbReference type="PANTHER" id="PTHR30218:SF0">
    <property type="entry name" value="POLYPHOSPHATE KINASE"/>
    <property type="match status" value="1"/>
</dbReference>
<dbReference type="InterPro" id="IPR036832">
    <property type="entry name" value="PPK_N_dom_sf"/>
</dbReference>
<comment type="cofactor">
    <cofactor evidence="6">
        <name>Mg(2+)</name>
        <dbReference type="ChEBI" id="CHEBI:18420"/>
    </cofactor>
</comment>
<dbReference type="HAMAP" id="MF_00347">
    <property type="entry name" value="Polyphosphate_kinase"/>
    <property type="match status" value="1"/>
</dbReference>
<feature type="active site" description="Phosphohistidine intermediate" evidence="6">
    <location>
        <position position="424"/>
    </location>
</feature>
<dbReference type="SUPFAM" id="SSF143724">
    <property type="entry name" value="PHP14-like"/>
    <property type="match status" value="1"/>
</dbReference>
<feature type="binding site" evidence="6">
    <location>
        <position position="364"/>
    </location>
    <ligand>
        <name>Mg(2+)</name>
        <dbReference type="ChEBI" id="CHEBI:18420"/>
    </ligand>
</feature>
<feature type="binding site" evidence="6">
    <location>
        <position position="394"/>
    </location>
    <ligand>
        <name>Mg(2+)</name>
        <dbReference type="ChEBI" id="CHEBI:18420"/>
    </ligand>
</feature>
<dbReference type="GO" id="GO:0008976">
    <property type="term" value="F:polyphosphate kinase activity"/>
    <property type="evidence" value="ECO:0007669"/>
    <property type="project" value="UniProtKB-UniRule"/>
</dbReference>
<dbReference type="PIRSF" id="PIRSF015589">
    <property type="entry name" value="PP_kinase"/>
    <property type="match status" value="1"/>
</dbReference>
<comment type="catalytic activity">
    <reaction evidence="6 7">
        <text>[phosphate](n) + ATP = [phosphate](n+1) + ADP</text>
        <dbReference type="Rhea" id="RHEA:19573"/>
        <dbReference type="Rhea" id="RHEA-COMP:9859"/>
        <dbReference type="Rhea" id="RHEA-COMP:14280"/>
        <dbReference type="ChEBI" id="CHEBI:16838"/>
        <dbReference type="ChEBI" id="CHEBI:30616"/>
        <dbReference type="ChEBI" id="CHEBI:456216"/>
        <dbReference type="EC" id="2.7.4.1"/>
    </reaction>
</comment>
<comment type="caution">
    <text evidence="12">The sequence shown here is derived from an EMBL/GenBank/DDBJ whole genome shotgun (WGS) entry which is preliminary data.</text>
</comment>
<name>A0A3S3UWQ8_9SPHI</name>
<evidence type="ECO:0000256" key="7">
    <source>
        <dbReference type="RuleBase" id="RU003800"/>
    </source>
</evidence>
<protein>
    <recommendedName>
        <fullName evidence="6 7">Polyphosphate kinase</fullName>
        <ecNumber evidence="6 7">2.7.4.1</ecNumber>
    </recommendedName>
    <alternativeName>
        <fullName evidence="6">ATP-polyphosphate phosphotransferase</fullName>
    </alternativeName>
    <alternativeName>
        <fullName evidence="6">Polyphosphoric acid kinase</fullName>
    </alternativeName>
</protein>
<evidence type="ECO:0000256" key="6">
    <source>
        <dbReference type="HAMAP-Rule" id="MF_00347"/>
    </source>
</evidence>
<dbReference type="GO" id="GO:0006799">
    <property type="term" value="P:polyphosphate biosynthetic process"/>
    <property type="evidence" value="ECO:0007669"/>
    <property type="project" value="UniProtKB-UniRule"/>
</dbReference>
<dbReference type="SUPFAM" id="SSF56024">
    <property type="entry name" value="Phospholipase D/nuclease"/>
    <property type="match status" value="2"/>
</dbReference>
<dbReference type="NCBIfam" id="NF003917">
    <property type="entry name" value="PRK05443.1-1"/>
    <property type="match status" value="1"/>
</dbReference>
<keyword evidence="2 6" id="KW-0808">Transferase</keyword>
<feature type="domain" description="Polyphosphate kinase middle" evidence="8">
    <location>
        <begin position="122"/>
        <end position="295"/>
    </location>
</feature>